<accession>G4RQ56</accession>
<name>G4RQ56_THETK</name>
<reference evidence="1 2" key="1">
    <citation type="journal article" date="2011" name="PLoS ONE">
        <title>The complete genome sequence of Thermoproteus tenax: a physiologically versatile member of the Crenarchaeota.</title>
        <authorList>
            <person name="Siebers B."/>
            <person name="Zaparty M."/>
            <person name="Raddatz G."/>
            <person name="Tjaden B."/>
            <person name="Albers S.V."/>
            <person name="Bell S.D."/>
            <person name="Blombach F."/>
            <person name="Kletzin A."/>
            <person name="Kyrpides N."/>
            <person name="Lanz C."/>
            <person name="Plagens A."/>
            <person name="Rampp M."/>
            <person name="Rosinus A."/>
            <person name="von Jan M."/>
            <person name="Makarova K.S."/>
            <person name="Klenk H.P."/>
            <person name="Schuster S.C."/>
            <person name="Hensel R."/>
        </authorList>
    </citation>
    <scope>NUCLEOTIDE SEQUENCE [LARGE SCALE GENOMIC DNA]</scope>
    <source>
        <strain evidence="2">ATCC 35583 / DSM 2078 / JCM 9277 / NBRC 100435 / Kra 1</strain>
    </source>
</reference>
<protein>
    <submittedName>
        <fullName evidence="1">Uncharacterized protein</fullName>
    </submittedName>
</protein>
<dbReference type="HOGENOM" id="CLU_2152751_0_0_2"/>
<dbReference type="AlphaFoldDB" id="G4RQ56"/>
<proteinExistence type="predicted"/>
<dbReference type="PaxDb" id="768679-TTX_0015"/>
<keyword evidence="2" id="KW-1185">Reference proteome</keyword>
<evidence type="ECO:0000313" key="1">
    <source>
        <dbReference type="EMBL" id="CCC80693.1"/>
    </source>
</evidence>
<evidence type="ECO:0000313" key="2">
    <source>
        <dbReference type="Proteomes" id="UP000002654"/>
    </source>
</evidence>
<dbReference type="STRING" id="768679.TTX_0015"/>
<dbReference type="Proteomes" id="UP000002654">
    <property type="component" value="Chromosome"/>
</dbReference>
<organism evidence="1 2">
    <name type="scientific">Thermoproteus tenax (strain ATCC 35583 / DSM 2078 / JCM 9277 / NBRC 100435 / Kra 1)</name>
    <dbReference type="NCBI Taxonomy" id="768679"/>
    <lineage>
        <taxon>Archaea</taxon>
        <taxon>Thermoproteota</taxon>
        <taxon>Thermoprotei</taxon>
        <taxon>Thermoproteales</taxon>
        <taxon>Thermoproteaceae</taxon>
        <taxon>Thermoproteus</taxon>
    </lineage>
</organism>
<sequence length="111" mass="11813">MQSGEEEPGSDFSKLVIGPPKDSVELARRIGGVAVSNFEGIPPDVYQDVYVVHAPSLELLEPLLKGARYIFYLGGPLPPPRSTAGRLIVVTCSKNEICGEADCLCGGALRI</sequence>
<dbReference type="EMBL" id="FN869859">
    <property type="protein sequence ID" value="CCC80693.1"/>
    <property type="molecule type" value="Genomic_DNA"/>
</dbReference>
<dbReference type="eggNOG" id="arCOG14038">
    <property type="taxonomic scope" value="Archaea"/>
</dbReference>
<dbReference type="KEGG" id="ttn:TTX_0015"/>
<dbReference type="PATRIC" id="fig|768679.9.peg.16"/>
<gene>
    <name evidence="1" type="ordered locus">TTX_0015</name>
</gene>